<dbReference type="SFLD" id="SFLDG00179">
    <property type="entry name" value="mandelate_racemase"/>
    <property type="match status" value="1"/>
</dbReference>
<dbReference type="RefSeq" id="WP_187784252.1">
    <property type="nucleotide sequence ID" value="NZ_JACTVA010000013.1"/>
</dbReference>
<dbReference type="InterPro" id="IPR029065">
    <property type="entry name" value="Enolase_C-like"/>
</dbReference>
<reference evidence="5 6" key="1">
    <citation type="journal article" date="2013" name="Int. J. Syst. Evol. Microbiol.">
        <title>Roseomonas aerophila sp. nov., isolated from air.</title>
        <authorList>
            <person name="Kim S.J."/>
            <person name="Weon H.Y."/>
            <person name="Ahn J.H."/>
            <person name="Hong S.B."/>
            <person name="Seok S.J."/>
            <person name="Whang K.S."/>
            <person name="Kwon S.W."/>
        </authorList>
    </citation>
    <scope>NUCLEOTIDE SEQUENCE [LARGE SCALE GENOMIC DNA]</scope>
    <source>
        <strain evidence="5 6">NBRC 108923</strain>
    </source>
</reference>
<dbReference type="Pfam" id="PF13378">
    <property type="entry name" value="MR_MLE_C"/>
    <property type="match status" value="1"/>
</dbReference>
<sequence length="382" mass="40512">MTIVAINGYHCGFAPSPPLGNASTFIRRRDFLLLELVAEDGTRGWGEVFSSPFAAAAFIKAKLAPLVLGQPAGDMARLYGAMMATLSYDRRGAAMMGVSAIDMALHDLAARERGISVAQLLGGASRQRMLAYASGPFIAEGPEPYGAYPAQVEALLRRNFRAIKPRAGVSPRQDGAMTRALRRQVGDDVALMVDINQGYTVGPALASLRAMEEADLLWVEEPLQPEDTGGYQTLAGAARCAIAGGEALGSLAAYRDMLQARAFGVLQPDLTVCGGFTGLRRVAALADAFDVPAMPHVFGTVVNFHAALQMAALLTARRGGGALPYPFIEYDVTPNPLLTLCGTPELAADGTMGLPEGPGIGLELEPAQLAPWMTEHWRLARD</sequence>
<evidence type="ECO:0000259" key="4">
    <source>
        <dbReference type="SMART" id="SM00922"/>
    </source>
</evidence>
<evidence type="ECO:0000256" key="1">
    <source>
        <dbReference type="ARBA" id="ARBA00001946"/>
    </source>
</evidence>
<keyword evidence="3" id="KW-0460">Magnesium</keyword>
<proteinExistence type="predicted"/>
<dbReference type="EMBL" id="JACTVA010000013">
    <property type="protein sequence ID" value="MBC9207083.1"/>
    <property type="molecule type" value="Genomic_DNA"/>
</dbReference>
<keyword evidence="2" id="KW-0479">Metal-binding</keyword>
<comment type="caution">
    <text evidence="5">The sequence shown here is derived from an EMBL/GenBank/DDBJ whole genome shotgun (WGS) entry which is preliminary data.</text>
</comment>
<protein>
    <submittedName>
        <fullName evidence="5">Mandelate racemase/muconate lactonizing enzyme family protein</fullName>
    </submittedName>
</protein>
<name>A0ABR7RKZ7_9PROT</name>
<evidence type="ECO:0000256" key="2">
    <source>
        <dbReference type="ARBA" id="ARBA00022723"/>
    </source>
</evidence>
<dbReference type="CDD" id="cd03316">
    <property type="entry name" value="MR_like"/>
    <property type="match status" value="1"/>
</dbReference>
<accession>A0ABR7RKZ7</accession>
<dbReference type="InterPro" id="IPR029017">
    <property type="entry name" value="Enolase-like_N"/>
</dbReference>
<organism evidence="5 6">
    <name type="scientific">Teichococcus aerophilus</name>
    <dbReference type="NCBI Taxonomy" id="1224513"/>
    <lineage>
        <taxon>Bacteria</taxon>
        <taxon>Pseudomonadati</taxon>
        <taxon>Pseudomonadota</taxon>
        <taxon>Alphaproteobacteria</taxon>
        <taxon>Acetobacterales</taxon>
        <taxon>Roseomonadaceae</taxon>
        <taxon>Roseomonas</taxon>
    </lineage>
</organism>
<dbReference type="Proteomes" id="UP000626026">
    <property type="component" value="Unassembled WGS sequence"/>
</dbReference>
<dbReference type="Pfam" id="PF02746">
    <property type="entry name" value="MR_MLE_N"/>
    <property type="match status" value="1"/>
</dbReference>
<dbReference type="SUPFAM" id="SSF51604">
    <property type="entry name" value="Enolase C-terminal domain-like"/>
    <property type="match status" value="1"/>
</dbReference>
<dbReference type="InterPro" id="IPR036849">
    <property type="entry name" value="Enolase-like_C_sf"/>
</dbReference>
<keyword evidence="6" id="KW-1185">Reference proteome</keyword>
<dbReference type="PANTHER" id="PTHR13794:SF58">
    <property type="entry name" value="MITOCHONDRIAL ENOLASE SUPERFAMILY MEMBER 1"/>
    <property type="match status" value="1"/>
</dbReference>
<evidence type="ECO:0000256" key="3">
    <source>
        <dbReference type="ARBA" id="ARBA00022842"/>
    </source>
</evidence>
<feature type="domain" description="Mandelate racemase/muconate lactonizing enzyme C-terminal" evidence="4">
    <location>
        <begin position="149"/>
        <end position="241"/>
    </location>
</feature>
<dbReference type="InterPro" id="IPR018110">
    <property type="entry name" value="Mandel_Rmase/mucon_lact_enz_CS"/>
</dbReference>
<dbReference type="PANTHER" id="PTHR13794">
    <property type="entry name" value="ENOLASE SUPERFAMILY, MANDELATE RACEMASE"/>
    <property type="match status" value="1"/>
</dbReference>
<dbReference type="PROSITE" id="PS00909">
    <property type="entry name" value="MR_MLE_2"/>
    <property type="match status" value="1"/>
</dbReference>
<comment type="cofactor">
    <cofactor evidence="1">
        <name>Mg(2+)</name>
        <dbReference type="ChEBI" id="CHEBI:18420"/>
    </cofactor>
</comment>
<dbReference type="InterPro" id="IPR013342">
    <property type="entry name" value="Mandelate_racemase_C"/>
</dbReference>
<dbReference type="InterPro" id="IPR013341">
    <property type="entry name" value="Mandelate_racemase_N_dom"/>
</dbReference>
<dbReference type="SMART" id="SM00922">
    <property type="entry name" value="MR_MLE"/>
    <property type="match status" value="1"/>
</dbReference>
<dbReference type="Gene3D" id="3.20.20.120">
    <property type="entry name" value="Enolase-like C-terminal domain"/>
    <property type="match status" value="1"/>
</dbReference>
<gene>
    <name evidence="5" type="ORF">IBL26_09585</name>
</gene>
<evidence type="ECO:0000313" key="5">
    <source>
        <dbReference type="EMBL" id="MBC9207083.1"/>
    </source>
</evidence>
<dbReference type="InterPro" id="IPR046945">
    <property type="entry name" value="RHMD-like"/>
</dbReference>
<dbReference type="SFLD" id="SFLDS00001">
    <property type="entry name" value="Enolase"/>
    <property type="match status" value="1"/>
</dbReference>
<dbReference type="Gene3D" id="3.30.390.10">
    <property type="entry name" value="Enolase-like, N-terminal domain"/>
    <property type="match status" value="1"/>
</dbReference>
<dbReference type="SUPFAM" id="SSF54826">
    <property type="entry name" value="Enolase N-terminal domain-like"/>
    <property type="match status" value="1"/>
</dbReference>
<evidence type="ECO:0000313" key="6">
    <source>
        <dbReference type="Proteomes" id="UP000626026"/>
    </source>
</evidence>